<accession>A0ABS7I4P8</accession>
<dbReference type="Pfam" id="PF18557">
    <property type="entry name" value="NepR"/>
    <property type="match status" value="1"/>
</dbReference>
<keyword evidence="3" id="KW-1185">Reference proteome</keyword>
<dbReference type="RefSeq" id="WP_220716565.1">
    <property type="nucleotide sequence ID" value="NZ_JAIFRO010000001.1"/>
</dbReference>
<name>A0ABS7I4P8_9HYPH</name>
<evidence type="ECO:0000313" key="3">
    <source>
        <dbReference type="Proteomes" id="UP000746918"/>
    </source>
</evidence>
<sequence length="68" mass="8045">MNDRDEKNLSNPITYGDDLLGINSEIARKLRQFYMEIQEETLPAYLLELLDRLEQAEKLRFDNNAEKV</sequence>
<reference evidence="2 3" key="1">
    <citation type="submission" date="2021-08" db="EMBL/GenBank/DDBJ databases">
        <title>Bartonella raoulti 094 sp. nov.</title>
        <authorList>
            <person name="Zgheib R."/>
            <person name="Hammoud A."/>
        </authorList>
    </citation>
    <scope>NUCLEOTIDE SEQUENCE [LARGE SCALE GENOMIC DNA]</scope>
    <source>
        <strain evidence="2 3">094</strain>
    </source>
</reference>
<organism evidence="2 3">
    <name type="scientific">Bartonella raoultii</name>
    <dbReference type="NCBI Taxonomy" id="1457020"/>
    <lineage>
        <taxon>Bacteria</taxon>
        <taxon>Pseudomonadati</taxon>
        <taxon>Pseudomonadota</taxon>
        <taxon>Alphaproteobacteria</taxon>
        <taxon>Hyphomicrobiales</taxon>
        <taxon>Bartonellaceae</taxon>
        <taxon>Bartonella</taxon>
    </lineage>
</organism>
<dbReference type="EMBL" id="JAIFRO010000001">
    <property type="protein sequence ID" value="MBX4335260.1"/>
    <property type="molecule type" value="Genomic_DNA"/>
</dbReference>
<protein>
    <recommendedName>
        <fullName evidence="1">Anti-sigma factor NepR domain-containing protein</fullName>
    </recommendedName>
</protein>
<dbReference type="Proteomes" id="UP000746918">
    <property type="component" value="Unassembled WGS sequence"/>
</dbReference>
<feature type="domain" description="Anti-sigma factor NepR" evidence="1">
    <location>
        <begin position="23"/>
        <end position="57"/>
    </location>
</feature>
<evidence type="ECO:0000313" key="2">
    <source>
        <dbReference type="EMBL" id="MBX4335260.1"/>
    </source>
</evidence>
<comment type="caution">
    <text evidence="2">The sequence shown here is derived from an EMBL/GenBank/DDBJ whole genome shotgun (WGS) entry which is preliminary data.</text>
</comment>
<evidence type="ECO:0000259" key="1">
    <source>
        <dbReference type="Pfam" id="PF18557"/>
    </source>
</evidence>
<dbReference type="InterPro" id="IPR041649">
    <property type="entry name" value="NepR"/>
</dbReference>
<proteinExistence type="predicted"/>
<gene>
    <name evidence="2" type="ORF">K3248_01370</name>
</gene>